<organism evidence="1 2">
    <name type="scientific">Caligus rogercresseyi</name>
    <name type="common">Sea louse</name>
    <dbReference type="NCBI Taxonomy" id="217165"/>
    <lineage>
        <taxon>Eukaryota</taxon>
        <taxon>Metazoa</taxon>
        <taxon>Ecdysozoa</taxon>
        <taxon>Arthropoda</taxon>
        <taxon>Crustacea</taxon>
        <taxon>Multicrustacea</taxon>
        <taxon>Hexanauplia</taxon>
        <taxon>Copepoda</taxon>
        <taxon>Siphonostomatoida</taxon>
        <taxon>Caligidae</taxon>
        <taxon>Caligus</taxon>
    </lineage>
</organism>
<evidence type="ECO:0000313" key="1">
    <source>
        <dbReference type="EMBL" id="QQP35026.1"/>
    </source>
</evidence>
<sequence>MAPIQVATSSLFMSKSKIYSEDQLCHWCGKRRRPRSTFFYFCPIIIPVVKSVEEKIQRAY</sequence>
<dbReference type="AlphaFoldDB" id="A0A7T8GP16"/>
<dbReference type="EMBL" id="CP045906">
    <property type="protein sequence ID" value="QQP35026.1"/>
    <property type="molecule type" value="Genomic_DNA"/>
</dbReference>
<gene>
    <name evidence="1" type="ORF">FKW44_023126</name>
</gene>
<name>A0A7T8GP16_CALRO</name>
<reference evidence="2" key="1">
    <citation type="submission" date="2021-01" db="EMBL/GenBank/DDBJ databases">
        <title>Caligus Genome Assembly.</title>
        <authorList>
            <person name="Gallardo-Escarate C."/>
        </authorList>
    </citation>
    <scope>NUCLEOTIDE SEQUENCE [LARGE SCALE GENOMIC DNA]</scope>
</reference>
<protein>
    <submittedName>
        <fullName evidence="1">Uncharacterized protein</fullName>
    </submittedName>
</protein>
<feature type="non-terminal residue" evidence="1">
    <location>
        <position position="60"/>
    </location>
</feature>
<evidence type="ECO:0000313" key="2">
    <source>
        <dbReference type="Proteomes" id="UP000595437"/>
    </source>
</evidence>
<proteinExistence type="predicted"/>
<accession>A0A7T8GP16</accession>
<keyword evidence="2" id="KW-1185">Reference proteome</keyword>
<dbReference type="Proteomes" id="UP000595437">
    <property type="component" value="Chromosome 17"/>
</dbReference>